<dbReference type="EC" id="2.6.1.16" evidence="2"/>
<dbReference type="InterPro" id="IPR001347">
    <property type="entry name" value="SIS_dom"/>
</dbReference>
<organism evidence="10 11">
    <name type="scientific">Candidatus Kerfeldbacteria bacterium CG08_land_8_20_14_0_20_42_7</name>
    <dbReference type="NCBI Taxonomy" id="2014245"/>
    <lineage>
        <taxon>Bacteria</taxon>
        <taxon>Candidatus Kerfeldiibacteriota</taxon>
    </lineage>
</organism>
<dbReference type="GO" id="GO:0097367">
    <property type="term" value="F:carbohydrate derivative binding"/>
    <property type="evidence" value="ECO:0007669"/>
    <property type="project" value="InterPro"/>
</dbReference>
<dbReference type="CDD" id="cd05009">
    <property type="entry name" value="SIS_GlmS_GlmD_2"/>
    <property type="match status" value="1"/>
</dbReference>
<dbReference type="GO" id="GO:0006487">
    <property type="term" value="P:protein N-linked glycosylation"/>
    <property type="evidence" value="ECO:0007669"/>
    <property type="project" value="TreeGrafter"/>
</dbReference>
<sequence>MCGIVGYIGTEGIVEKLLEKLRRLLQRGYDSAGIAVVENGELVVFKDKLERGNYDTFVEWVLKHPFVEPITWGIAHTRWATHGEPNQLNAHPHTDDEKIALVHNGMLESDNLAELRRRAIKEWHAVLKSETDTELIVYAFRHCYGECNGDIKQASLMLVKMLRGTFGLVIMHKDHPNTLIGIRMGSPLCYAKLADNTFIIASTAEPFVGCSKKVKYLSDGQIVLIENGEAQEYSFGDEQLSIPLTDVEGTIEDVLLDGYEHFMRREVMTQPQTLIDVIRGRLLLEQGDVRLGGLQGSGEIMDRLEKAQHIFFIGSGTSYHAAMIGARMFRLYLNKHAEAKLASEVAWDTILAGCDPKKTVVVFLSQSGETADLIEALDEMKRKNVGLKIGIVNVVGSTIAREVDAGVYLRVGVEMGVASTKAFSAQVMVCAMMTLLLARRDGMSLDDGMRFCRAIEAIPKQIEQVLAHDDAIKAISQKLKDYSSAMFLGRGFSFAAALEGSLKAIEVAYIHREAQPAGEMKHGPIAIIEPGYPVFIIATSDHVRSKVYDNIKELRARGARIIGICSEGDDEMHKIVHDVITIPDAPPELSTILAVVVLQLFAYHLGLLRGCNVDQPRNLAKAVTVG</sequence>
<evidence type="ECO:0000313" key="10">
    <source>
        <dbReference type="EMBL" id="PIS41400.1"/>
    </source>
</evidence>
<dbReference type="NCBIfam" id="NF001484">
    <property type="entry name" value="PRK00331.1"/>
    <property type="match status" value="1"/>
</dbReference>
<evidence type="ECO:0000256" key="1">
    <source>
        <dbReference type="ARBA" id="ARBA00001031"/>
    </source>
</evidence>
<dbReference type="PROSITE" id="PS51464">
    <property type="entry name" value="SIS"/>
    <property type="match status" value="2"/>
</dbReference>
<keyword evidence="4" id="KW-0032">Aminotransferase</keyword>
<dbReference type="Gene3D" id="3.60.20.10">
    <property type="entry name" value="Glutamine Phosphoribosylpyrophosphate, subunit 1, domain 1"/>
    <property type="match status" value="1"/>
</dbReference>
<name>A0A2H0YSG5_9BACT</name>
<accession>A0A2H0YSG5</accession>
<evidence type="ECO:0000256" key="2">
    <source>
        <dbReference type="ARBA" id="ARBA00012916"/>
    </source>
</evidence>
<dbReference type="InterPro" id="IPR005855">
    <property type="entry name" value="GFAT"/>
</dbReference>
<evidence type="ECO:0000256" key="6">
    <source>
        <dbReference type="ARBA" id="ARBA00022737"/>
    </source>
</evidence>
<dbReference type="InterPro" id="IPR017932">
    <property type="entry name" value="GATase_2_dom"/>
</dbReference>
<dbReference type="EMBL" id="PEXV01000112">
    <property type="protein sequence ID" value="PIS41400.1"/>
    <property type="molecule type" value="Genomic_DNA"/>
</dbReference>
<reference evidence="11" key="1">
    <citation type="submission" date="2017-09" db="EMBL/GenBank/DDBJ databases">
        <title>Depth-based differentiation of microbial function through sediment-hosted aquifers and enrichment of novel symbionts in the deep terrestrial subsurface.</title>
        <authorList>
            <person name="Probst A.J."/>
            <person name="Ladd B."/>
            <person name="Jarett J.K."/>
            <person name="Geller-Mcgrath D.E."/>
            <person name="Sieber C.M.K."/>
            <person name="Emerson J.B."/>
            <person name="Anantharaman K."/>
            <person name="Thomas B.C."/>
            <person name="Malmstrom R."/>
            <person name="Stieglmeier M."/>
            <person name="Klingl A."/>
            <person name="Woyke T."/>
            <person name="Ryan C.M."/>
            <person name="Banfield J.F."/>
        </authorList>
    </citation>
    <scope>NUCLEOTIDE SEQUENCE [LARGE SCALE GENOMIC DNA]</scope>
</reference>
<dbReference type="PROSITE" id="PS51278">
    <property type="entry name" value="GATASE_TYPE_2"/>
    <property type="match status" value="1"/>
</dbReference>
<dbReference type="AlphaFoldDB" id="A0A2H0YSG5"/>
<dbReference type="NCBIfam" id="TIGR01135">
    <property type="entry name" value="glmS"/>
    <property type="match status" value="1"/>
</dbReference>
<dbReference type="InterPro" id="IPR029055">
    <property type="entry name" value="Ntn_hydrolases_N"/>
</dbReference>
<dbReference type="InterPro" id="IPR046348">
    <property type="entry name" value="SIS_dom_sf"/>
</dbReference>
<dbReference type="CDD" id="cd05008">
    <property type="entry name" value="SIS_GlmS_GlmD_1"/>
    <property type="match status" value="1"/>
</dbReference>
<dbReference type="InterPro" id="IPR035490">
    <property type="entry name" value="GlmS/FrlB_SIS"/>
</dbReference>
<comment type="caution">
    <text evidence="10">The sequence shown here is derived from an EMBL/GenBank/DDBJ whole genome shotgun (WGS) entry which is preliminary data.</text>
</comment>
<dbReference type="Proteomes" id="UP000228711">
    <property type="component" value="Unassembled WGS sequence"/>
</dbReference>
<dbReference type="FunFam" id="3.40.50.10490:FF:000002">
    <property type="entry name" value="Glutamine--fructose-6-phosphate aminotransferase [isomerizing]"/>
    <property type="match status" value="1"/>
</dbReference>
<keyword evidence="6" id="KW-0677">Repeat</keyword>
<dbReference type="InterPro" id="IPR035466">
    <property type="entry name" value="GlmS/AgaS_SIS"/>
</dbReference>
<dbReference type="SUPFAM" id="SSF56235">
    <property type="entry name" value="N-terminal nucleophile aminohydrolases (Ntn hydrolases)"/>
    <property type="match status" value="1"/>
</dbReference>
<dbReference type="Pfam" id="PF13522">
    <property type="entry name" value="GATase_6"/>
    <property type="match status" value="1"/>
</dbReference>
<comment type="catalytic activity">
    <reaction evidence="1">
        <text>D-fructose 6-phosphate + L-glutamine = D-glucosamine 6-phosphate + L-glutamate</text>
        <dbReference type="Rhea" id="RHEA:13237"/>
        <dbReference type="ChEBI" id="CHEBI:29985"/>
        <dbReference type="ChEBI" id="CHEBI:58359"/>
        <dbReference type="ChEBI" id="CHEBI:58725"/>
        <dbReference type="ChEBI" id="CHEBI:61527"/>
        <dbReference type="EC" id="2.6.1.16"/>
    </reaction>
</comment>
<evidence type="ECO:0000256" key="4">
    <source>
        <dbReference type="ARBA" id="ARBA00022576"/>
    </source>
</evidence>
<dbReference type="Pfam" id="PF01380">
    <property type="entry name" value="SIS"/>
    <property type="match status" value="2"/>
</dbReference>
<keyword evidence="5" id="KW-0808">Transferase</keyword>
<evidence type="ECO:0000313" key="11">
    <source>
        <dbReference type="Proteomes" id="UP000228711"/>
    </source>
</evidence>
<dbReference type="PANTHER" id="PTHR10937:SF0">
    <property type="entry name" value="GLUTAMINE--FRUCTOSE-6-PHOSPHATE TRANSAMINASE (ISOMERIZING)"/>
    <property type="match status" value="1"/>
</dbReference>
<gene>
    <name evidence="10" type="primary">glmS</name>
    <name evidence="10" type="ORF">COT25_03285</name>
</gene>
<evidence type="ECO:0000256" key="3">
    <source>
        <dbReference type="ARBA" id="ARBA00016090"/>
    </source>
</evidence>
<dbReference type="GO" id="GO:0006047">
    <property type="term" value="P:UDP-N-acetylglucosamine metabolic process"/>
    <property type="evidence" value="ECO:0007669"/>
    <property type="project" value="TreeGrafter"/>
</dbReference>
<proteinExistence type="predicted"/>
<dbReference type="GO" id="GO:0006002">
    <property type="term" value="P:fructose 6-phosphate metabolic process"/>
    <property type="evidence" value="ECO:0007669"/>
    <property type="project" value="TreeGrafter"/>
</dbReference>
<protein>
    <recommendedName>
        <fullName evidence="3">Glutamine--fructose-6-phosphate aminotransferase [isomerizing]</fullName>
        <ecNumber evidence="2">2.6.1.16</ecNumber>
    </recommendedName>
</protein>
<dbReference type="GO" id="GO:0046349">
    <property type="term" value="P:amino sugar biosynthetic process"/>
    <property type="evidence" value="ECO:0007669"/>
    <property type="project" value="UniProtKB-ARBA"/>
</dbReference>
<keyword evidence="7" id="KW-0315">Glutamine amidotransferase</keyword>
<evidence type="ECO:0000259" key="9">
    <source>
        <dbReference type="PROSITE" id="PS51464"/>
    </source>
</evidence>
<dbReference type="GO" id="GO:0004360">
    <property type="term" value="F:glutamine-fructose-6-phosphate transaminase (isomerizing) activity"/>
    <property type="evidence" value="ECO:0007669"/>
    <property type="project" value="UniProtKB-EC"/>
</dbReference>
<evidence type="ECO:0000259" key="8">
    <source>
        <dbReference type="PROSITE" id="PS51278"/>
    </source>
</evidence>
<evidence type="ECO:0000256" key="5">
    <source>
        <dbReference type="ARBA" id="ARBA00022679"/>
    </source>
</evidence>
<feature type="domain" description="SIS" evidence="9">
    <location>
        <begin position="475"/>
        <end position="616"/>
    </location>
</feature>
<dbReference type="SUPFAM" id="SSF53697">
    <property type="entry name" value="SIS domain"/>
    <property type="match status" value="1"/>
</dbReference>
<dbReference type="GO" id="GO:0005829">
    <property type="term" value="C:cytosol"/>
    <property type="evidence" value="ECO:0007669"/>
    <property type="project" value="TreeGrafter"/>
</dbReference>
<dbReference type="Gene3D" id="3.40.50.10490">
    <property type="entry name" value="Glucose-6-phosphate isomerase like protein, domain 1"/>
    <property type="match status" value="2"/>
</dbReference>
<feature type="domain" description="Glutamine amidotransferase type-2" evidence="8">
    <location>
        <begin position="2"/>
        <end position="228"/>
    </location>
</feature>
<evidence type="ECO:0000256" key="7">
    <source>
        <dbReference type="ARBA" id="ARBA00022962"/>
    </source>
</evidence>
<feature type="domain" description="SIS" evidence="9">
    <location>
        <begin position="300"/>
        <end position="443"/>
    </location>
</feature>
<dbReference type="PANTHER" id="PTHR10937">
    <property type="entry name" value="GLUCOSAMINE--FRUCTOSE-6-PHOSPHATE AMINOTRANSFERASE, ISOMERIZING"/>
    <property type="match status" value="1"/>
</dbReference>